<dbReference type="InParanoid" id="A0A024GB42"/>
<evidence type="ECO:0000256" key="1">
    <source>
        <dbReference type="SAM" id="Phobius"/>
    </source>
</evidence>
<dbReference type="AlphaFoldDB" id="A0A024GB42"/>
<name>A0A024GB42_9STRA</name>
<accession>A0A024GB42</accession>
<organism evidence="2 3">
    <name type="scientific">Albugo candida</name>
    <dbReference type="NCBI Taxonomy" id="65357"/>
    <lineage>
        <taxon>Eukaryota</taxon>
        <taxon>Sar</taxon>
        <taxon>Stramenopiles</taxon>
        <taxon>Oomycota</taxon>
        <taxon>Peronosporomycetes</taxon>
        <taxon>Albuginales</taxon>
        <taxon>Albuginaceae</taxon>
        <taxon>Albugo</taxon>
    </lineage>
</organism>
<proteinExistence type="predicted"/>
<keyword evidence="3" id="KW-1185">Reference proteome</keyword>
<feature type="transmembrane region" description="Helical" evidence="1">
    <location>
        <begin position="50"/>
        <end position="67"/>
    </location>
</feature>
<keyword evidence="1" id="KW-1133">Transmembrane helix</keyword>
<reference evidence="2 3" key="1">
    <citation type="submission" date="2012-05" db="EMBL/GenBank/DDBJ databases">
        <title>Recombination and specialization in a pathogen metapopulation.</title>
        <authorList>
            <person name="Gardiner A."/>
            <person name="Kemen E."/>
            <person name="Schultz-Larsen T."/>
            <person name="MacLean D."/>
            <person name="Van Oosterhout C."/>
            <person name="Jones J.D.G."/>
        </authorList>
    </citation>
    <scope>NUCLEOTIDE SEQUENCE [LARGE SCALE GENOMIC DNA]</scope>
    <source>
        <strain evidence="2 3">Ac Nc2</strain>
    </source>
</reference>
<protein>
    <submittedName>
        <fullName evidence="2">Uncharacterized protein</fullName>
    </submittedName>
</protein>
<dbReference type="EMBL" id="CAIX01000051">
    <property type="protein sequence ID" value="CCI43547.1"/>
    <property type="molecule type" value="Genomic_DNA"/>
</dbReference>
<gene>
    <name evidence="2" type="ORF">BN9_043310</name>
</gene>
<evidence type="ECO:0000313" key="3">
    <source>
        <dbReference type="Proteomes" id="UP000053237"/>
    </source>
</evidence>
<dbReference type="Proteomes" id="UP000053237">
    <property type="component" value="Unassembled WGS sequence"/>
</dbReference>
<sequence>MEQIPRCTLSDCEKRRNDSVFGKLTRMLYFIITQYMHYNRYIMKLCGLEAIMIVLVLFVSVALCKVVKNHRTKRGREKRKESMYLLSNALVGTKGSVESYL</sequence>
<keyword evidence="1" id="KW-0812">Transmembrane</keyword>
<keyword evidence="1" id="KW-0472">Membrane</keyword>
<comment type="caution">
    <text evidence="2">The sequence shown here is derived from an EMBL/GenBank/DDBJ whole genome shotgun (WGS) entry which is preliminary data.</text>
</comment>
<evidence type="ECO:0000313" key="2">
    <source>
        <dbReference type="EMBL" id="CCI43547.1"/>
    </source>
</evidence>